<dbReference type="Proteomes" id="UP001217089">
    <property type="component" value="Unassembled WGS sequence"/>
</dbReference>
<organism evidence="1 2">
    <name type="scientific">Tegillarca granosa</name>
    <name type="common">Malaysian cockle</name>
    <name type="synonym">Anadara granosa</name>
    <dbReference type="NCBI Taxonomy" id="220873"/>
    <lineage>
        <taxon>Eukaryota</taxon>
        <taxon>Metazoa</taxon>
        <taxon>Spiralia</taxon>
        <taxon>Lophotrochozoa</taxon>
        <taxon>Mollusca</taxon>
        <taxon>Bivalvia</taxon>
        <taxon>Autobranchia</taxon>
        <taxon>Pteriomorphia</taxon>
        <taxon>Arcoida</taxon>
        <taxon>Arcoidea</taxon>
        <taxon>Arcidae</taxon>
        <taxon>Tegillarca</taxon>
    </lineage>
</organism>
<evidence type="ECO:0000313" key="2">
    <source>
        <dbReference type="Proteomes" id="UP001217089"/>
    </source>
</evidence>
<sequence>MEKTYSLIQSEDLACSVIDISTIIKPRKDLESYRKGEYIVARFKGREYSAVISEIGRYSVPDSAQVQMPYRADTYTDVYIMGDKD</sequence>
<comment type="caution">
    <text evidence="1">The sequence shown here is derived from an EMBL/GenBank/DDBJ whole genome shotgun (WGS) entry which is preliminary data.</text>
</comment>
<name>A0ABQ9FLH1_TEGGR</name>
<dbReference type="EMBL" id="JARBDR010000246">
    <property type="protein sequence ID" value="KAJ8317477.1"/>
    <property type="molecule type" value="Genomic_DNA"/>
</dbReference>
<reference evidence="1 2" key="1">
    <citation type="submission" date="2022-12" db="EMBL/GenBank/DDBJ databases">
        <title>Chromosome-level genome of Tegillarca granosa.</title>
        <authorList>
            <person name="Kim J."/>
        </authorList>
    </citation>
    <scope>NUCLEOTIDE SEQUENCE [LARGE SCALE GENOMIC DNA]</scope>
    <source>
        <strain evidence="1">Teg-2019</strain>
        <tissue evidence="1">Adductor muscle</tissue>
    </source>
</reference>
<accession>A0ABQ9FLH1</accession>
<proteinExistence type="predicted"/>
<evidence type="ECO:0008006" key="3">
    <source>
        <dbReference type="Google" id="ProtNLM"/>
    </source>
</evidence>
<evidence type="ECO:0000313" key="1">
    <source>
        <dbReference type="EMBL" id="KAJ8317477.1"/>
    </source>
</evidence>
<protein>
    <recommendedName>
        <fullName evidence="3">Phage protein</fullName>
    </recommendedName>
</protein>
<keyword evidence="2" id="KW-1185">Reference proteome</keyword>
<gene>
    <name evidence="1" type="ORF">KUTeg_005381</name>
</gene>